<dbReference type="EC" id="2.7.1.11" evidence="5"/>
<dbReference type="HOGENOM" id="CLU_020655_0_1_9"/>
<dbReference type="Pfam" id="PF00365">
    <property type="entry name" value="PFK"/>
    <property type="match status" value="1"/>
</dbReference>
<evidence type="ECO:0000256" key="1">
    <source>
        <dbReference type="ARBA" id="ARBA00001946"/>
    </source>
</evidence>
<dbReference type="GO" id="GO:0005524">
    <property type="term" value="F:ATP binding"/>
    <property type="evidence" value="ECO:0007669"/>
    <property type="project" value="UniProtKB-KW"/>
</dbReference>
<dbReference type="UniPathway" id="UPA00109">
    <property type="reaction ID" value="UER00182"/>
</dbReference>
<dbReference type="InterPro" id="IPR000023">
    <property type="entry name" value="Phosphofructokinase_dom"/>
</dbReference>
<evidence type="ECO:0000259" key="16">
    <source>
        <dbReference type="Pfam" id="PF00365"/>
    </source>
</evidence>
<dbReference type="eggNOG" id="COG0205">
    <property type="taxonomic scope" value="Bacteria"/>
</dbReference>
<reference evidence="17 18" key="2">
    <citation type="submission" date="2009-02" db="EMBL/GenBank/DDBJ databases">
        <title>Draft genome sequence of Blautia hydrogenotrophica DSM 10507 (Ruminococcus hydrogenotrophicus DSM 10507).</title>
        <authorList>
            <person name="Sudarsanam P."/>
            <person name="Ley R."/>
            <person name="Guruge J."/>
            <person name="Turnbaugh P.J."/>
            <person name="Mahowald M."/>
            <person name="Liep D."/>
            <person name="Gordon J."/>
        </authorList>
    </citation>
    <scope>NUCLEOTIDE SEQUENCE [LARGE SCALE GENOMIC DNA]</scope>
    <source>
        <strain evidence="18">DSM 10507 / JCM 14656 / S5a33</strain>
    </source>
</reference>
<comment type="pathway">
    <text evidence="4">Carbohydrate degradation; glycolysis; D-glyceraldehyde 3-phosphate and glycerone phosphate from D-glucose: step 3/4.</text>
</comment>
<evidence type="ECO:0000256" key="8">
    <source>
        <dbReference type="ARBA" id="ARBA00022723"/>
    </source>
</evidence>
<proteinExistence type="inferred from homology"/>
<evidence type="ECO:0000256" key="2">
    <source>
        <dbReference type="ARBA" id="ARBA00002659"/>
    </source>
</evidence>
<evidence type="ECO:0000256" key="10">
    <source>
        <dbReference type="ARBA" id="ARBA00022777"/>
    </source>
</evidence>
<evidence type="ECO:0000313" key="17">
    <source>
        <dbReference type="EMBL" id="EEG50770.1"/>
    </source>
</evidence>
<accession>C0CHH1</accession>
<comment type="subcellular location">
    <subcellularLocation>
        <location evidence="3">Cytoplasm</location>
    </subcellularLocation>
</comment>
<evidence type="ECO:0000256" key="5">
    <source>
        <dbReference type="ARBA" id="ARBA00012055"/>
    </source>
</evidence>
<keyword evidence="6" id="KW-0963">Cytoplasm</keyword>
<dbReference type="RefSeq" id="WP_005945237.1">
    <property type="nucleotide sequence ID" value="NZ_CP136423.1"/>
</dbReference>
<keyword evidence="10" id="KW-0418">Kinase</keyword>
<dbReference type="PATRIC" id="fig|476272.21.peg.3291"/>
<evidence type="ECO:0000256" key="12">
    <source>
        <dbReference type="ARBA" id="ARBA00022842"/>
    </source>
</evidence>
<evidence type="ECO:0000256" key="7">
    <source>
        <dbReference type="ARBA" id="ARBA00022679"/>
    </source>
</evidence>
<evidence type="ECO:0000256" key="15">
    <source>
        <dbReference type="ARBA" id="ARBA00048070"/>
    </source>
</evidence>
<dbReference type="Gene3D" id="3.40.50.460">
    <property type="entry name" value="Phosphofructokinase domain"/>
    <property type="match status" value="1"/>
</dbReference>
<dbReference type="GO" id="GO:0070095">
    <property type="term" value="F:fructose-6-phosphate binding"/>
    <property type="evidence" value="ECO:0007669"/>
    <property type="project" value="TreeGrafter"/>
</dbReference>
<dbReference type="PANTHER" id="PTHR13697">
    <property type="entry name" value="PHOSPHOFRUCTOKINASE"/>
    <property type="match status" value="1"/>
</dbReference>
<dbReference type="GO" id="GO:0042802">
    <property type="term" value="F:identical protein binding"/>
    <property type="evidence" value="ECO:0007669"/>
    <property type="project" value="TreeGrafter"/>
</dbReference>
<dbReference type="PRINTS" id="PR00476">
    <property type="entry name" value="PHFRCTKINASE"/>
</dbReference>
<keyword evidence="8" id="KW-0479">Metal-binding</keyword>
<keyword evidence="9" id="KW-0547">Nucleotide-binding</keyword>
<dbReference type="Proteomes" id="UP000003100">
    <property type="component" value="Unassembled WGS sequence"/>
</dbReference>
<keyword evidence="12" id="KW-0460">Magnesium</keyword>
<dbReference type="InterPro" id="IPR022953">
    <property type="entry name" value="ATP_PFK"/>
</dbReference>
<comment type="similarity">
    <text evidence="14">Belongs to the phosphofructokinase type A (PFKA) family.</text>
</comment>
<dbReference type="Gene3D" id="3.40.50.450">
    <property type="match status" value="1"/>
</dbReference>
<keyword evidence="13" id="KW-0324">Glycolysis</keyword>
<dbReference type="NCBIfam" id="NF002872">
    <property type="entry name" value="PRK03202.1"/>
    <property type="match status" value="1"/>
</dbReference>
<keyword evidence="7" id="KW-0808">Transferase</keyword>
<dbReference type="PIRSF" id="PIRSF000532">
    <property type="entry name" value="ATP_PFK_prok"/>
    <property type="match status" value="1"/>
</dbReference>
<dbReference type="InterPro" id="IPR035966">
    <property type="entry name" value="PKF_sf"/>
</dbReference>
<evidence type="ECO:0000256" key="13">
    <source>
        <dbReference type="ARBA" id="ARBA00023152"/>
    </source>
</evidence>
<dbReference type="EMBL" id="ACBZ01000009">
    <property type="protein sequence ID" value="EEG50770.1"/>
    <property type="molecule type" value="Genomic_DNA"/>
</dbReference>
<gene>
    <name evidence="17" type="ORF">RUMHYD_00285</name>
</gene>
<dbReference type="GO" id="GO:0048029">
    <property type="term" value="F:monosaccharide binding"/>
    <property type="evidence" value="ECO:0007669"/>
    <property type="project" value="TreeGrafter"/>
</dbReference>
<dbReference type="GO" id="GO:0030388">
    <property type="term" value="P:fructose 1,6-bisphosphate metabolic process"/>
    <property type="evidence" value="ECO:0007669"/>
    <property type="project" value="TreeGrafter"/>
</dbReference>
<evidence type="ECO:0000256" key="11">
    <source>
        <dbReference type="ARBA" id="ARBA00022840"/>
    </source>
</evidence>
<protein>
    <recommendedName>
        <fullName evidence="5">6-phosphofructokinase</fullName>
        <ecNumber evidence="5">2.7.1.11</ecNumber>
    </recommendedName>
</protein>
<sequence length="313" mass="34654">MNIAVITSGGDSPGMNPCVAQVVKNATALGYKVYGYRRGFLGIRDEDYIELFPEDVTGWYKQGGTILRTGRFPELKERSWQEKLVANLKENEIDALIVIGGDGSFNGALKLHEVDSSINIIGIPGTIDNNIYGSDYTLGFDTALNTQVRYIDGMTDTGLAMPGRVFFVETLGAWDGYLAHSSVLMGMADFSVLVEKPMSNEEICRKVKKLMENPKKDYVLVTFAEGTYQTIEAANYVREKLGLNVKCNLLGFTQRGGVPTATDRIHAAGFAKYAVNAVAQGISNKYVVYKNGEYSYMDIQMASNKKQFDWFEL</sequence>
<dbReference type="GO" id="GO:0005945">
    <property type="term" value="C:6-phosphofructokinase complex"/>
    <property type="evidence" value="ECO:0007669"/>
    <property type="project" value="TreeGrafter"/>
</dbReference>
<feature type="domain" description="Phosphofructokinase" evidence="16">
    <location>
        <begin position="2"/>
        <end position="277"/>
    </location>
</feature>
<evidence type="ECO:0000256" key="14">
    <source>
        <dbReference type="ARBA" id="ARBA00038478"/>
    </source>
</evidence>
<dbReference type="GO" id="GO:0046872">
    <property type="term" value="F:metal ion binding"/>
    <property type="evidence" value="ECO:0007669"/>
    <property type="project" value="UniProtKB-KW"/>
</dbReference>
<name>C0CHH1_BLAHS</name>
<comment type="catalytic activity">
    <reaction evidence="15">
        <text>beta-D-fructose 6-phosphate + ATP = beta-D-fructose 1,6-bisphosphate + ADP + H(+)</text>
        <dbReference type="Rhea" id="RHEA:16109"/>
        <dbReference type="ChEBI" id="CHEBI:15378"/>
        <dbReference type="ChEBI" id="CHEBI:30616"/>
        <dbReference type="ChEBI" id="CHEBI:32966"/>
        <dbReference type="ChEBI" id="CHEBI:57634"/>
        <dbReference type="ChEBI" id="CHEBI:456216"/>
        <dbReference type="EC" id="2.7.1.11"/>
    </reaction>
</comment>
<dbReference type="SUPFAM" id="SSF53784">
    <property type="entry name" value="Phosphofructokinase"/>
    <property type="match status" value="1"/>
</dbReference>
<dbReference type="AlphaFoldDB" id="C0CHH1"/>
<evidence type="ECO:0000256" key="3">
    <source>
        <dbReference type="ARBA" id="ARBA00004496"/>
    </source>
</evidence>
<evidence type="ECO:0000256" key="6">
    <source>
        <dbReference type="ARBA" id="ARBA00022490"/>
    </source>
</evidence>
<dbReference type="InterPro" id="IPR012003">
    <property type="entry name" value="ATP_PFK_prok-type"/>
</dbReference>
<dbReference type="GO" id="GO:0016208">
    <property type="term" value="F:AMP binding"/>
    <property type="evidence" value="ECO:0007669"/>
    <property type="project" value="TreeGrafter"/>
</dbReference>
<keyword evidence="11" id="KW-0067">ATP-binding</keyword>
<evidence type="ECO:0000313" key="18">
    <source>
        <dbReference type="Proteomes" id="UP000003100"/>
    </source>
</evidence>
<evidence type="ECO:0000256" key="9">
    <source>
        <dbReference type="ARBA" id="ARBA00022741"/>
    </source>
</evidence>
<keyword evidence="18" id="KW-1185">Reference proteome</keyword>
<comment type="function">
    <text evidence="2">Catalyzes the phosphorylation of D-fructose 6-phosphate to fructose 1,6-bisphosphate by ATP, the first committing step of glycolysis.</text>
</comment>
<dbReference type="GeneID" id="86821556"/>
<dbReference type="PANTHER" id="PTHR13697:SF4">
    <property type="entry name" value="ATP-DEPENDENT 6-PHOSPHOFRUCTOKINASE"/>
    <property type="match status" value="1"/>
</dbReference>
<dbReference type="GO" id="GO:0061621">
    <property type="term" value="P:canonical glycolysis"/>
    <property type="evidence" value="ECO:0007669"/>
    <property type="project" value="TreeGrafter"/>
</dbReference>
<dbReference type="GO" id="GO:0003872">
    <property type="term" value="F:6-phosphofructokinase activity"/>
    <property type="evidence" value="ECO:0007669"/>
    <property type="project" value="UniProtKB-EC"/>
</dbReference>
<organism evidence="17 18">
    <name type="scientific">Blautia hydrogenotrophica (strain DSM 10507 / JCM 14656 / S5a33)</name>
    <name type="common">Ruminococcus hydrogenotrophicus</name>
    <dbReference type="NCBI Taxonomy" id="476272"/>
    <lineage>
        <taxon>Bacteria</taxon>
        <taxon>Bacillati</taxon>
        <taxon>Bacillota</taxon>
        <taxon>Clostridia</taxon>
        <taxon>Lachnospirales</taxon>
        <taxon>Lachnospiraceae</taxon>
        <taxon>Blautia</taxon>
    </lineage>
</organism>
<reference evidence="17 18" key="1">
    <citation type="submission" date="2009-01" db="EMBL/GenBank/DDBJ databases">
        <authorList>
            <person name="Fulton L."/>
            <person name="Clifton S."/>
            <person name="Fulton B."/>
            <person name="Xu J."/>
            <person name="Minx P."/>
            <person name="Pepin K.H."/>
            <person name="Johnson M."/>
            <person name="Bhonagiri V."/>
            <person name="Nash W.E."/>
            <person name="Mardis E.R."/>
            <person name="Wilson R.K."/>
        </authorList>
    </citation>
    <scope>NUCLEOTIDE SEQUENCE [LARGE SCALE GENOMIC DNA]</scope>
    <source>
        <strain evidence="18">DSM 10507 / JCM 14656 / S5a33</strain>
    </source>
</reference>
<evidence type="ECO:0000256" key="4">
    <source>
        <dbReference type="ARBA" id="ARBA00004679"/>
    </source>
</evidence>
<comment type="cofactor">
    <cofactor evidence="1">
        <name>Mg(2+)</name>
        <dbReference type="ChEBI" id="CHEBI:18420"/>
    </cofactor>
</comment>
<dbReference type="GO" id="GO:0006002">
    <property type="term" value="P:fructose 6-phosphate metabolic process"/>
    <property type="evidence" value="ECO:0007669"/>
    <property type="project" value="InterPro"/>
</dbReference>